<protein>
    <submittedName>
        <fullName evidence="3">Conserved secreted protein</fullName>
    </submittedName>
</protein>
<evidence type="ECO:0000313" key="4">
    <source>
        <dbReference type="Proteomes" id="UP000001940"/>
    </source>
</evidence>
<accession>A0A7R9XMS3</accession>
<dbReference type="PANTHER" id="PTHR33940:SF1">
    <property type="entry name" value="APOLIPOPHORIN-RELATED"/>
    <property type="match status" value="1"/>
</dbReference>
<feature type="chain" id="PRO_5030927923" evidence="1">
    <location>
        <begin position="16"/>
        <end position="300"/>
    </location>
</feature>
<organism evidence="3 4">
    <name type="scientific">Caenorhabditis elegans</name>
    <dbReference type="NCBI Taxonomy" id="6239"/>
    <lineage>
        <taxon>Eukaryota</taxon>
        <taxon>Metazoa</taxon>
        <taxon>Ecdysozoa</taxon>
        <taxon>Nematoda</taxon>
        <taxon>Chromadorea</taxon>
        <taxon>Rhabditida</taxon>
        <taxon>Rhabditina</taxon>
        <taxon>Rhabditomorpha</taxon>
        <taxon>Rhabditoidea</taxon>
        <taxon>Rhabditidae</taxon>
        <taxon>Peloderinae</taxon>
        <taxon>Caenorhabditis</taxon>
    </lineage>
</organism>
<dbReference type="PANTHER" id="PTHR33940">
    <property type="entry name" value="PROTEIN CBG13625"/>
    <property type="match status" value="1"/>
</dbReference>
<proteinExistence type="predicted"/>
<dbReference type="EMBL" id="BX284603">
    <property type="protein sequence ID" value="CAD8126326.1"/>
    <property type="molecule type" value="Genomic_DNA"/>
</dbReference>
<dbReference type="WormBase" id="Y48G9A.6b">
    <property type="protein sequence ID" value="CE54255"/>
    <property type="gene ID" value="WBGene00021700"/>
</dbReference>
<dbReference type="Pfam" id="PF26530">
    <property type="entry name" value="NTF2_3"/>
    <property type="match status" value="1"/>
</dbReference>
<feature type="domain" description="NTF2-like" evidence="2">
    <location>
        <begin position="122"/>
        <end position="240"/>
    </location>
</feature>
<reference evidence="3 4" key="1">
    <citation type="journal article" date="1998" name="Science">
        <title>Genome sequence of the nematode C. elegans: a platform for investigating biology.</title>
        <authorList>
            <consortium name="The C. elegans sequencing consortium"/>
            <person name="Sulson J.E."/>
            <person name="Waterston R."/>
        </authorList>
    </citation>
    <scope>NUCLEOTIDE SEQUENCE [LARGE SCALE GENOMIC DNA]</scope>
    <source>
        <strain evidence="3 4">Bristol N2</strain>
    </source>
</reference>
<dbReference type="Proteomes" id="UP000001940">
    <property type="component" value="Chromosome III"/>
</dbReference>
<sequence length="300" mass="34799">MRLQVLLLLAVGSAASDFGSPLVAPISTSEPWDDTVLKIREFANIFTAALRTRSWYKIEKFFDKDFYMLCLADDRKTVMRRDERFDSIMDFVTIPKGSPEIPSNSIHHKTALASAEQLTTLEHITKFLELFEAAIATRDWYQIEKRFGKYFFLERCWIDNHYTLRTSRTEFITMLTNIPRNNDVSFDLLSYHGEVYGGRLTDSISIEVTISGIMATPLRFKFMFSHRGYLLEIGHRIECEYVRFADDENYDVGHEFAVAPASSGALSPTVERINEFLESFKAAIETRDWYQIEKHFRSTN</sequence>
<evidence type="ECO:0000313" key="3">
    <source>
        <dbReference type="EMBL" id="CAD8126326.1"/>
    </source>
</evidence>
<dbReference type="InterPro" id="IPR058721">
    <property type="entry name" value="NTF2_3"/>
</dbReference>
<evidence type="ECO:0000256" key="1">
    <source>
        <dbReference type="SAM" id="SignalP"/>
    </source>
</evidence>
<dbReference type="InParanoid" id="A0A7R9XMS3"/>
<feature type="signal peptide" evidence="1">
    <location>
        <begin position="1"/>
        <end position="15"/>
    </location>
</feature>
<dbReference type="AlphaFoldDB" id="A0A7R9XMS3"/>
<keyword evidence="1" id="KW-0732">Signal</keyword>
<keyword evidence="4" id="KW-1185">Reference proteome</keyword>
<evidence type="ECO:0000259" key="2">
    <source>
        <dbReference type="Pfam" id="PF26530"/>
    </source>
</evidence>
<name>A0A7R9XMS3_CAEEL</name>
<evidence type="ECO:0000313" key="5">
    <source>
        <dbReference type="WormBase" id="Y48G9A.6b"/>
    </source>
</evidence>
<dbReference type="AGR" id="WB:WBGene00021700"/>
<gene>
    <name evidence="3" type="ORF">CELE_Y48G9A.6</name>
    <name evidence="3 5" type="ORF">Y48G9A.6</name>
</gene>